<dbReference type="InterPro" id="IPR036465">
    <property type="entry name" value="vWFA_dom_sf"/>
</dbReference>
<dbReference type="SMART" id="SM00327">
    <property type="entry name" value="VWA"/>
    <property type="match status" value="1"/>
</dbReference>
<organism evidence="2 3">
    <name type="scientific">Bosea vaviloviae</name>
    <dbReference type="NCBI Taxonomy" id="1526658"/>
    <lineage>
        <taxon>Bacteria</taxon>
        <taxon>Pseudomonadati</taxon>
        <taxon>Pseudomonadota</taxon>
        <taxon>Alphaproteobacteria</taxon>
        <taxon>Hyphomicrobiales</taxon>
        <taxon>Boseaceae</taxon>
        <taxon>Bosea</taxon>
    </lineage>
</organism>
<dbReference type="PANTHER" id="PTHR30634:SF16">
    <property type="entry name" value="OUTER-MEMBRANE LIPOPROTEIN LOLB"/>
    <property type="match status" value="1"/>
</dbReference>
<accession>A0A1D7UBB8</accession>
<dbReference type="SUPFAM" id="SSF53300">
    <property type="entry name" value="vWA-like"/>
    <property type="match status" value="1"/>
</dbReference>
<dbReference type="EMBL" id="CP017147">
    <property type="protein sequence ID" value="AOO84672.1"/>
    <property type="molecule type" value="Genomic_DNA"/>
</dbReference>
<name>A0A1D7UBB8_9HYPH</name>
<gene>
    <name evidence="2" type="ORF">BHK69_21470</name>
</gene>
<protein>
    <submittedName>
        <fullName evidence="2">VWA containing CoxE family protein</fullName>
    </submittedName>
</protein>
<keyword evidence="3" id="KW-1185">Reference proteome</keyword>
<dbReference type="InterPro" id="IPR008912">
    <property type="entry name" value="Uncharacterised_CoxE"/>
</dbReference>
<dbReference type="STRING" id="1526658.BHK69_21470"/>
<evidence type="ECO:0000259" key="1">
    <source>
        <dbReference type="SMART" id="SM00327"/>
    </source>
</evidence>
<dbReference type="Pfam" id="PF05762">
    <property type="entry name" value="VWA_CoxE"/>
    <property type="match status" value="1"/>
</dbReference>
<dbReference type="OrthoDB" id="9789979at2"/>
<evidence type="ECO:0000313" key="3">
    <source>
        <dbReference type="Proteomes" id="UP000094969"/>
    </source>
</evidence>
<dbReference type="Proteomes" id="UP000094969">
    <property type="component" value="Chromosome"/>
</dbReference>
<reference evidence="2 3" key="1">
    <citation type="journal article" date="2015" name="Antonie Van Leeuwenhoek">
        <title>Bosea vaviloviae sp. nov., a new species of slow-growing rhizobia isolated from nodules of the relict species Vavilovia formosa (Stev.) Fed.</title>
        <authorList>
            <person name="Safronova V.I."/>
            <person name="Kuznetsova I.G."/>
            <person name="Sazanova A.L."/>
            <person name="Kimeklis A.K."/>
            <person name="Belimov A.A."/>
            <person name="Andronov E.E."/>
            <person name="Pinaev A.G."/>
            <person name="Chizhevskaya E.P."/>
            <person name="Pukhaev A.R."/>
            <person name="Popov K.P."/>
            <person name="Willems A."/>
            <person name="Tikhonovich I.A."/>
        </authorList>
    </citation>
    <scope>NUCLEOTIDE SEQUENCE [LARGE SCALE GENOMIC DNA]</scope>
    <source>
        <strain evidence="2 3">Vaf18</strain>
    </source>
</reference>
<dbReference type="PANTHER" id="PTHR30634">
    <property type="entry name" value="OUTER MEMBRANE LOLAB LIPOPROTEIN INSERTION APPARATUS"/>
    <property type="match status" value="1"/>
</dbReference>
<proteinExistence type="predicted"/>
<dbReference type="InterPro" id="IPR002035">
    <property type="entry name" value="VWF_A"/>
</dbReference>
<feature type="domain" description="VWFA" evidence="1">
    <location>
        <begin position="201"/>
        <end position="360"/>
    </location>
</feature>
<dbReference type="KEGG" id="bvv:BHK69_21470"/>
<dbReference type="InterPro" id="IPR050458">
    <property type="entry name" value="LolB"/>
</dbReference>
<evidence type="ECO:0000313" key="2">
    <source>
        <dbReference type="EMBL" id="AOO84672.1"/>
    </source>
</evidence>
<dbReference type="AlphaFoldDB" id="A0A1D7UBB8"/>
<sequence>MVLGRYADPALDGPALDGAERRMDRALDYLYARELAQRGLRRDKPRFGSLDPSRLSVLDWIGEVRELFPHSVLEMLQSHAVDRLGLTELLSDPKTLDSLEPNRGLLKALVAFKGRASPAVQDKIREVARKVVEDTIRRLKPSIDRAFSGRRNRFRRSRTKRLQDFDWRATIRDNLKNYDPERKRIVADRLRFTGRSRRQLPWRIILCVDQSGSMLGSVIYAAVMAAILSALPSVEVRLVVFDTSVVDLTSEVADPVSVLMSVQLGGGTDIGRAVQYCEQQITQPSRTIFVLLSDFCEGGPVAPMVAAVRRMASARVTLIGLAALDDQAAPDYDRATAQLLANAGMKIAALTPDRFAEWIAGIIE</sequence>
<dbReference type="Gene3D" id="3.40.50.410">
    <property type="entry name" value="von Willebrand factor, type A domain"/>
    <property type="match status" value="1"/>
</dbReference>